<evidence type="ECO:0000256" key="1">
    <source>
        <dbReference type="ARBA" id="ARBA00023239"/>
    </source>
</evidence>
<keyword evidence="4" id="KW-0732">Signal</keyword>
<keyword evidence="2" id="KW-0624">Polysaccharide degradation</keyword>
<dbReference type="InterPro" id="IPR012334">
    <property type="entry name" value="Pectin_lyas_fold"/>
</dbReference>
<feature type="signal peptide" evidence="4">
    <location>
        <begin position="1"/>
        <end position="23"/>
    </location>
</feature>
<dbReference type="OrthoDB" id="9804661at2"/>
<dbReference type="Pfam" id="PF00544">
    <property type="entry name" value="Pectate_lyase_4"/>
    <property type="match status" value="1"/>
</dbReference>
<feature type="compositionally biased region" description="Low complexity" evidence="3">
    <location>
        <begin position="22"/>
        <end position="45"/>
    </location>
</feature>
<dbReference type="EMBL" id="FZOD01000038">
    <property type="protein sequence ID" value="SNT37902.1"/>
    <property type="molecule type" value="Genomic_DNA"/>
</dbReference>
<keyword evidence="7" id="KW-1185">Reference proteome</keyword>
<dbReference type="Gene3D" id="2.160.20.10">
    <property type="entry name" value="Single-stranded right-handed beta-helix, Pectin lyase-like"/>
    <property type="match status" value="1"/>
</dbReference>
<evidence type="ECO:0000256" key="3">
    <source>
        <dbReference type="SAM" id="MobiDB-lite"/>
    </source>
</evidence>
<protein>
    <submittedName>
        <fullName evidence="6">Pectate lyase</fullName>
    </submittedName>
</protein>
<feature type="compositionally biased region" description="Low complexity" evidence="3">
    <location>
        <begin position="60"/>
        <end position="77"/>
    </location>
</feature>
<keyword evidence="2" id="KW-0119">Carbohydrate metabolism</keyword>
<dbReference type="RefSeq" id="WP_089210765.1">
    <property type="nucleotide sequence ID" value="NZ_FZOD01000038.1"/>
</dbReference>
<organism evidence="6 7">
    <name type="scientific">Streptosporangium subroseum</name>
    <dbReference type="NCBI Taxonomy" id="106412"/>
    <lineage>
        <taxon>Bacteria</taxon>
        <taxon>Bacillati</taxon>
        <taxon>Actinomycetota</taxon>
        <taxon>Actinomycetes</taxon>
        <taxon>Streptosporangiales</taxon>
        <taxon>Streptosporangiaceae</taxon>
        <taxon>Streptosporangium</taxon>
    </lineage>
</organism>
<name>A0A239M6X7_9ACTN</name>
<dbReference type="AlphaFoldDB" id="A0A239M6X7"/>
<evidence type="ECO:0000259" key="5">
    <source>
        <dbReference type="SMART" id="SM00656"/>
    </source>
</evidence>
<gene>
    <name evidence="6" type="ORF">SAMN05216276_103814</name>
</gene>
<evidence type="ECO:0000256" key="2">
    <source>
        <dbReference type="RuleBase" id="RU361173"/>
    </source>
</evidence>
<dbReference type="InterPro" id="IPR045032">
    <property type="entry name" value="PEL"/>
</dbReference>
<dbReference type="PANTHER" id="PTHR31683">
    <property type="entry name" value="PECTATE LYASE 18-RELATED"/>
    <property type="match status" value="1"/>
</dbReference>
<keyword evidence="1 2" id="KW-0456">Lyase</keyword>
<dbReference type="Proteomes" id="UP000198282">
    <property type="component" value="Unassembled WGS sequence"/>
</dbReference>
<dbReference type="PANTHER" id="PTHR31683:SF18">
    <property type="entry name" value="PECTATE LYASE 21-RELATED"/>
    <property type="match status" value="1"/>
</dbReference>
<dbReference type="GO" id="GO:0000272">
    <property type="term" value="P:polysaccharide catabolic process"/>
    <property type="evidence" value="ECO:0007669"/>
    <property type="project" value="UniProtKB-KW"/>
</dbReference>
<evidence type="ECO:0000313" key="7">
    <source>
        <dbReference type="Proteomes" id="UP000198282"/>
    </source>
</evidence>
<feature type="chain" id="PRO_5012647436" evidence="4">
    <location>
        <begin position="24"/>
        <end position="445"/>
    </location>
</feature>
<dbReference type="SMART" id="SM00656">
    <property type="entry name" value="Amb_all"/>
    <property type="match status" value="1"/>
</dbReference>
<keyword evidence="2" id="KW-0964">Secreted</keyword>
<dbReference type="GO" id="GO:0005576">
    <property type="term" value="C:extracellular region"/>
    <property type="evidence" value="ECO:0007669"/>
    <property type="project" value="UniProtKB-SubCell"/>
</dbReference>
<dbReference type="SUPFAM" id="SSF51126">
    <property type="entry name" value="Pectin lyase-like"/>
    <property type="match status" value="1"/>
</dbReference>
<feature type="region of interest" description="Disordered" evidence="3">
    <location>
        <begin position="22"/>
        <end position="79"/>
    </location>
</feature>
<dbReference type="InterPro" id="IPR011050">
    <property type="entry name" value="Pectin_lyase_fold/virulence"/>
</dbReference>
<dbReference type="GO" id="GO:0030570">
    <property type="term" value="F:pectate lyase activity"/>
    <property type="evidence" value="ECO:0007669"/>
    <property type="project" value="InterPro"/>
</dbReference>
<proteinExistence type="inferred from homology"/>
<comment type="similarity">
    <text evidence="2">Belongs to the polysaccharide lyase 1 family.</text>
</comment>
<dbReference type="InterPro" id="IPR002022">
    <property type="entry name" value="Pec_lyase"/>
</dbReference>
<comment type="subcellular location">
    <subcellularLocation>
        <location evidence="2">Secreted</location>
    </subcellularLocation>
</comment>
<evidence type="ECO:0000313" key="6">
    <source>
        <dbReference type="EMBL" id="SNT37902.1"/>
    </source>
</evidence>
<accession>A0A239M6X7</accession>
<evidence type="ECO:0000256" key="4">
    <source>
        <dbReference type="SAM" id="SignalP"/>
    </source>
</evidence>
<feature type="domain" description="Pectate lyase" evidence="5">
    <location>
        <begin position="116"/>
        <end position="367"/>
    </location>
</feature>
<sequence length="445" mass="47014">MKRAVALTALLSLAILATPPASAATGSRTTAGPASPATGSASPSGRHTDPGRQVLPANDGWAAEGSGTTGGSAAPASNVHTVSTRTQLATALAAPSPKIIYVKGTIGTDKTCADYTTGGYTLQAYLAAYDPAVWGRTTEPSGPLEDARAASAAKQTANIKLKVGSNTTIVGLGKNARIRGVNLHVDKADNVIVRNIGFEDTADCFPQWDPTDGAEGNWNSLYDNISVTGSTHVWVDHNTFTDGDNPDSSQPLYFGRPYQVHDGQLDITNGANYVTASWNRFAGHDKTMLIGSTNTPGADVGKLKVTVHHNHFDDVLQRLPRVRFGQVHVYNNYYEVPDASTFVYALGVGVQSQIFAENNFFRLGRAVDPAKLLYNWAGTTLTARGNVLRVGGRVTPIDLIAVYNAVNDPDFGTDAGWTPTLHTGVDPAESVRLSVSRHAGVGEIS</sequence>
<reference evidence="6 7" key="1">
    <citation type="submission" date="2017-06" db="EMBL/GenBank/DDBJ databases">
        <authorList>
            <person name="Kim H.J."/>
            <person name="Triplett B.A."/>
        </authorList>
    </citation>
    <scope>NUCLEOTIDE SEQUENCE [LARGE SCALE GENOMIC DNA]</scope>
    <source>
        <strain evidence="6 7">CGMCC 4.2132</strain>
    </source>
</reference>